<feature type="signal peptide" evidence="4">
    <location>
        <begin position="1"/>
        <end position="29"/>
    </location>
</feature>
<keyword evidence="7" id="KW-1185">Reference proteome</keyword>
<dbReference type="PROSITE" id="PS50005">
    <property type="entry name" value="TPR"/>
    <property type="match status" value="3"/>
</dbReference>
<evidence type="ECO:0000256" key="3">
    <source>
        <dbReference type="PROSITE-ProRule" id="PRU00339"/>
    </source>
</evidence>
<dbReference type="EMBL" id="QNRF01000019">
    <property type="protein sequence ID" value="RBO78336.1"/>
    <property type="molecule type" value="Genomic_DNA"/>
</dbReference>
<dbReference type="InterPro" id="IPR011990">
    <property type="entry name" value="TPR-like_helical_dom_sf"/>
</dbReference>
<evidence type="ECO:0000313" key="6">
    <source>
        <dbReference type="EMBL" id="RBO78336.1"/>
    </source>
</evidence>
<keyword evidence="2 3" id="KW-0802">TPR repeat</keyword>
<accession>A0A366CSJ9</accession>
<dbReference type="PANTHER" id="PTHR45641:SF19">
    <property type="entry name" value="NEPHROCYSTIN-3"/>
    <property type="match status" value="1"/>
</dbReference>
<name>A0A366CSJ9_9GAMM</name>
<dbReference type="OrthoDB" id="129043at2"/>
<dbReference type="AlphaFoldDB" id="A0A366CSJ9"/>
<comment type="caution">
    <text evidence="6">The sequence shown here is derived from an EMBL/GenBank/DDBJ whole genome shotgun (WGS) entry which is preliminary data.</text>
</comment>
<organism evidence="6 7">
    <name type="scientific">Marinomonas aquiplantarum</name>
    <dbReference type="NCBI Taxonomy" id="491951"/>
    <lineage>
        <taxon>Bacteria</taxon>
        <taxon>Pseudomonadati</taxon>
        <taxon>Pseudomonadota</taxon>
        <taxon>Gammaproteobacteria</taxon>
        <taxon>Oceanospirillales</taxon>
        <taxon>Oceanospirillaceae</taxon>
        <taxon>Marinomonas</taxon>
    </lineage>
</organism>
<evidence type="ECO:0000256" key="2">
    <source>
        <dbReference type="ARBA" id="ARBA00022803"/>
    </source>
</evidence>
<feature type="repeat" description="TPR" evidence="3">
    <location>
        <begin position="341"/>
        <end position="374"/>
    </location>
</feature>
<evidence type="ECO:0000313" key="7">
    <source>
        <dbReference type="Proteomes" id="UP000252086"/>
    </source>
</evidence>
<dbReference type="Pfam" id="PF13374">
    <property type="entry name" value="TPR_10"/>
    <property type="match status" value="1"/>
</dbReference>
<evidence type="ECO:0000256" key="4">
    <source>
        <dbReference type="SAM" id="SignalP"/>
    </source>
</evidence>
<dbReference type="PANTHER" id="PTHR45641">
    <property type="entry name" value="TETRATRICOPEPTIDE REPEAT PROTEIN (AFU_ORTHOLOGUE AFUA_6G03870)"/>
    <property type="match status" value="1"/>
</dbReference>
<keyword evidence="4" id="KW-0732">Signal</keyword>
<reference evidence="6 7" key="1">
    <citation type="submission" date="2018-06" db="EMBL/GenBank/DDBJ databases">
        <title>Genomic Encyclopedia of Type Strains, Phase III (KMG-III): the genomes of soil and plant-associated and newly described type strains.</title>
        <authorList>
            <person name="Whitman W."/>
        </authorList>
    </citation>
    <scope>NUCLEOTIDE SEQUENCE [LARGE SCALE GENOMIC DNA]</scope>
    <source>
        <strain evidence="6 7">CECT 7732</strain>
    </source>
</reference>
<dbReference type="SMART" id="SM00028">
    <property type="entry name" value="TPR"/>
    <property type="match status" value="7"/>
</dbReference>
<feature type="chain" id="PRO_5017009928" evidence="4">
    <location>
        <begin position="30"/>
        <end position="991"/>
    </location>
</feature>
<dbReference type="Proteomes" id="UP000252086">
    <property type="component" value="Unassembled WGS sequence"/>
</dbReference>
<evidence type="ECO:0000259" key="5">
    <source>
        <dbReference type="Pfam" id="PF12770"/>
    </source>
</evidence>
<sequence>MRITYLSKYVLRIIILLCFSALFPSASKAEDTTSSDQSKQSSIYDNLEILKNRSERLYNKKEYQEAEKLQRVILSTYEQLHGTKHPFSVFAMYKLAKTLDKSRQFEEAELIYKKSIKVIEDSQGKDSPYLIGIVHSLGLMLSEQGRFKEAVAFFRRSLEMNDNILEKGHTNIAVNLNSLSYALLKTGALKEAELLLNRACNIWEKKTGRQSIKSATCRSSMAEIYYAIGKYTDAESLYLESIETLENYKNVEKEITISLSGLAILNDTLGRYQRAEKLYRRVLSILENVPQEDSLHSLATTLNNLGGILYRTGKYLEAEDLFRRSLIIKEKMFGSQSPNLTAVLSNLAAIMRDMKRYDEAEPLYRRSVSIVEKNYGYDSPNLALHLNNLASLMYLSGRHSEAEKLYQRAYVIVAIAGRPEITEAVQNNLKNFYQNSHNPDLAIFFGKQSINTIQSVRLGLLPQNDEASVLKSYSKTVSDRYQSFADLLMEHGRLLEAEQVLAMLKEQEYFSFIRRDSRSDVRTTKASYNHFEAPWANRYADISSRFTLLSKEHSNLLMIHKGFRSDEQSNRIIEIEAELARGRSEIEMFLENIKIEFQQLSQNSNQQVIALPNNFPTDTNLGNDSALVHYLVTPERVRILLTTEESQIHRDSHISEPELNRLISDYRVLLETPSSDPLSLAQRLYDVLIRPIEQDLKQVHAKTLMLSLHSTLRYLPMAALHSGKHWLVEDYDLAIYTATTRSNLSELSNLKWHAAGFGVSLGGEIDGRIFSPLPSVPLELDNIILTDNDDVGVIPGQTKMDDDFDVDSLIDAIKTGDYQVLHLATHFHFDPSGIDSDSFLLLGNNQRLTLADFDHDQRLKMDNIDLLTLSACDTAIGVQADGREIEGLGTMAQLQGAKAVLASLWSINDVTTSFFMKTLYESRQLHHFTKAAALREAQLAFIKGNVDLTNMAESQRGLSRAKRDKSKKMDIDELLAHPHYWAPFVLMGNWL</sequence>
<evidence type="ECO:0000256" key="1">
    <source>
        <dbReference type="ARBA" id="ARBA00022737"/>
    </source>
</evidence>
<feature type="domain" description="CHAT" evidence="5">
    <location>
        <begin position="680"/>
        <end position="989"/>
    </location>
</feature>
<proteinExistence type="predicted"/>
<dbReference type="Gene3D" id="1.25.40.10">
    <property type="entry name" value="Tetratricopeptide repeat domain"/>
    <property type="match status" value="2"/>
</dbReference>
<dbReference type="InterPro" id="IPR019734">
    <property type="entry name" value="TPR_rpt"/>
</dbReference>
<keyword evidence="1" id="KW-0677">Repeat</keyword>
<dbReference type="Pfam" id="PF12770">
    <property type="entry name" value="CHAT"/>
    <property type="match status" value="1"/>
</dbReference>
<dbReference type="RefSeq" id="WP_113875912.1">
    <property type="nucleotide sequence ID" value="NZ_QNRF01000019.1"/>
</dbReference>
<protein>
    <submittedName>
        <fullName evidence="6">CHAT domain-containing protein</fullName>
    </submittedName>
</protein>
<dbReference type="InterPro" id="IPR024983">
    <property type="entry name" value="CHAT_dom"/>
</dbReference>
<dbReference type="Pfam" id="PF13424">
    <property type="entry name" value="TPR_12"/>
    <property type="match status" value="4"/>
</dbReference>
<dbReference type="SUPFAM" id="SSF48452">
    <property type="entry name" value="TPR-like"/>
    <property type="match status" value="3"/>
</dbReference>
<gene>
    <name evidence="6" type="ORF">DFP76_1197</name>
</gene>
<feature type="repeat" description="TPR" evidence="3">
    <location>
        <begin position="131"/>
        <end position="164"/>
    </location>
</feature>
<feature type="repeat" description="TPR" evidence="3">
    <location>
        <begin position="299"/>
        <end position="332"/>
    </location>
</feature>